<dbReference type="AlphaFoldDB" id="A0A1X2IDL0"/>
<protein>
    <recommendedName>
        <fullName evidence="4">TLC domain-domain-containing protein</fullName>
    </recommendedName>
</protein>
<dbReference type="Proteomes" id="UP000193560">
    <property type="component" value="Unassembled WGS sequence"/>
</dbReference>
<evidence type="ECO:0008006" key="4">
    <source>
        <dbReference type="Google" id="ProtNLM"/>
    </source>
</evidence>
<feature type="transmembrane region" description="Helical" evidence="1">
    <location>
        <begin position="120"/>
        <end position="140"/>
    </location>
</feature>
<sequence>MMTMTSYYHTGNKLTLSQVITQPIVPISFSLSLLGLGFYFYFCLRTGLAKNEKQISWLLTFASSVVCTAVSFPYYIRFWRSGWDMQLLGMESSVHTSLVCFFITYLVMDLSLGSMYYKGRITIATGWIHHSIYIVILFWLMRSRSASFFTVNAILELPTVILAVGSMRASWRSDFLFASSFFALRLVYHAWMIVSVKQYHRLESLWLVALLVFPLHVYWFYGIAQLQVRRFKAYTSSLSSSPSLSPAIKQTVAKGTIDDDVIQLSIKASGSKLVESESSSEDETSSASKAAALAAYQHQKLGKTMRPHGLRRSKQSFFEKAYAI</sequence>
<feature type="transmembrane region" description="Helical" evidence="1">
    <location>
        <begin position="20"/>
        <end position="43"/>
    </location>
</feature>
<feature type="transmembrane region" description="Helical" evidence="1">
    <location>
        <begin position="146"/>
        <end position="164"/>
    </location>
</feature>
<evidence type="ECO:0000313" key="3">
    <source>
        <dbReference type="Proteomes" id="UP000193560"/>
    </source>
</evidence>
<feature type="transmembrane region" description="Helical" evidence="1">
    <location>
        <begin position="88"/>
        <end position="108"/>
    </location>
</feature>
<accession>A0A1X2IDL0</accession>
<feature type="transmembrane region" description="Helical" evidence="1">
    <location>
        <begin position="55"/>
        <end position="76"/>
    </location>
</feature>
<evidence type="ECO:0000256" key="1">
    <source>
        <dbReference type="SAM" id="Phobius"/>
    </source>
</evidence>
<dbReference type="PANTHER" id="PTHR13439">
    <property type="entry name" value="CT120 PROTEIN"/>
    <property type="match status" value="1"/>
</dbReference>
<dbReference type="STRING" id="90262.A0A1X2IDL0"/>
<dbReference type="EMBL" id="MCGE01000014">
    <property type="protein sequence ID" value="ORZ14554.1"/>
    <property type="molecule type" value="Genomic_DNA"/>
</dbReference>
<gene>
    <name evidence="2" type="ORF">BCR42DRAFT_417174</name>
</gene>
<keyword evidence="3" id="KW-1185">Reference proteome</keyword>
<keyword evidence="1" id="KW-0472">Membrane</keyword>
<proteinExistence type="predicted"/>
<keyword evidence="1" id="KW-0812">Transmembrane</keyword>
<dbReference type="GO" id="GO:0005783">
    <property type="term" value="C:endoplasmic reticulum"/>
    <property type="evidence" value="ECO:0007669"/>
    <property type="project" value="TreeGrafter"/>
</dbReference>
<dbReference type="PANTHER" id="PTHR13439:SF72">
    <property type="entry name" value="TLC DOMAIN-CONTAINING PROTEIN"/>
    <property type="match status" value="1"/>
</dbReference>
<dbReference type="InterPro" id="IPR050846">
    <property type="entry name" value="TLCD"/>
</dbReference>
<keyword evidence="1" id="KW-1133">Transmembrane helix</keyword>
<reference evidence="2 3" key="1">
    <citation type="submission" date="2016-07" db="EMBL/GenBank/DDBJ databases">
        <title>Pervasive Adenine N6-methylation of Active Genes in Fungi.</title>
        <authorList>
            <consortium name="DOE Joint Genome Institute"/>
            <person name="Mondo S.J."/>
            <person name="Dannebaum R.O."/>
            <person name="Kuo R.C."/>
            <person name="Labutti K."/>
            <person name="Haridas S."/>
            <person name="Kuo A."/>
            <person name="Salamov A."/>
            <person name="Ahrendt S.R."/>
            <person name="Lipzen A."/>
            <person name="Sullivan W."/>
            <person name="Andreopoulos W.B."/>
            <person name="Clum A."/>
            <person name="Lindquist E."/>
            <person name="Daum C."/>
            <person name="Ramamoorthy G.K."/>
            <person name="Gryganskyi A."/>
            <person name="Culley D."/>
            <person name="Magnuson J.K."/>
            <person name="James T.Y."/>
            <person name="O'Malley M.A."/>
            <person name="Stajich J.E."/>
            <person name="Spatafora J.W."/>
            <person name="Visel A."/>
            <person name="Grigoriev I.V."/>
        </authorList>
    </citation>
    <scope>NUCLEOTIDE SEQUENCE [LARGE SCALE GENOMIC DNA]</scope>
    <source>
        <strain evidence="2 3">NRRL 1336</strain>
    </source>
</reference>
<comment type="caution">
    <text evidence="2">The sequence shown here is derived from an EMBL/GenBank/DDBJ whole genome shotgun (WGS) entry which is preliminary data.</text>
</comment>
<organism evidence="2 3">
    <name type="scientific">Absidia repens</name>
    <dbReference type="NCBI Taxonomy" id="90262"/>
    <lineage>
        <taxon>Eukaryota</taxon>
        <taxon>Fungi</taxon>
        <taxon>Fungi incertae sedis</taxon>
        <taxon>Mucoromycota</taxon>
        <taxon>Mucoromycotina</taxon>
        <taxon>Mucoromycetes</taxon>
        <taxon>Mucorales</taxon>
        <taxon>Cunninghamellaceae</taxon>
        <taxon>Absidia</taxon>
    </lineage>
</organism>
<feature type="transmembrane region" description="Helical" evidence="1">
    <location>
        <begin position="206"/>
        <end position="224"/>
    </location>
</feature>
<evidence type="ECO:0000313" key="2">
    <source>
        <dbReference type="EMBL" id="ORZ14554.1"/>
    </source>
</evidence>
<dbReference type="GO" id="GO:0055088">
    <property type="term" value="P:lipid homeostasis"/>
    <property type="evidence" value="ECO:0007669"/>
    <property type="project" value="TreeGrafter"/>
</dbReference>
<feature type="transmembrane region" description="Helical" evidence="1">
    <location>
        <begin position="176"/>
        <end position="194"/>
    </location>
</feature>
<name>A0A1X2IDL0_9FUNG</name>
<dbReference type="OrthoDB" id="341353at2759"/>